<keyword evidence="2" id="KW-1133">Transmembrane helix</keyword>
<feature type="signal peptide" evidence="3">
    <location>
        <begin position="1"/>
        <end position="30"/>
    </location>
</feature>
<dbReference type="EMBL" id="OVEO01000009">
    <property type="protein sequence ID" value="SPQ98152.1"/>
    <property type="molecule type" value="Genomic_DNA"/>
</dbReference>
<feature type="transmembrane region" description="Helical" evidence="2">
    <location>
        <begin position="157"/>
        <end position="182"/>
    </location>
</feature>
<evidence type="ECO:0000256" key="1">
    <source>
        <dbReference type="SAM" id="MobiDB-lite"/>
    </source>
</evidence>
<keyword evidence="6" id="KW-1185">Reference proteome</keyword>
<evidence type="ECO:0000313" key="4">
    <source>
        <dbReference type="EMBL" id="CEO97937.1"/>
    </source>
</evidence>
<reference evidence="5 7" key="2">
    <citation type="submission" date="2018-03" db="EMBL/GenBank/DDBJ databases">
        <authorList>
            <person name="Fogelqvist J."/>
        </authorList>
    </citation>
    <scope>NUCLEOTIDE SEQUENCE [LARGE SCALE GENOMIC DNA]</scope>
</reference>
<dbReference type="AlphaFoldDB" id="A0A0G4IRW1"/>
<evidence type="ECO:0000313" key="6">
    <source>
        <dbReference type="Proteomes" id="UP000039324"/>
    </source>
</evidence>
<proteinExistence type="predicted"/>
<geneLocation type="mitochondrion" evidence="5"/>
<feature type="chain" id="PRO_5036293157" evidence="3">
    <location>
        <begin position="31"/>
        <end position="254"/>
    </location>
</feature>
<protein>
    <submittedName>
        <fullName evidence="4">Uncharacterized protein</fullName>
    </submittedName>
</protein>
<reference evidence="4 6" key="1">
    <citation type="submission" date="2015-02" db="EMBL/GenBank/DDBJ databases">
        <authorList>
            <person name="Chooi Y.-H."/>
        </authorList>
    </citation>
    <scope>NUCLEOTIDE SEQUENCE [LARGE SCALE GENOMIC DNA]</scope>
    <source>
        <strain evidence="4">E3</strain>
    </source>
</reference>
<name>A0A0G4IRW1_PLABS</name>
<evidence type="ECO:0000256" key="3">
    <source>
        <dbReference type="SAM" id="SignalP"/>
    </source>
</evidence>
<evidence type="ECO:0000256" key="2">
    <source>
        <dbReference type="SAM" id="Phobius"/>
    </source>
</evidence>
<dbReference type="Proteomes" id="UP000039324">
    <property type="component" value="Unassembled WGS sequence"/>
</dbReference>
<accession>A0A0G4IRW1</accession>
<keyword evidence="2" id="KW-0812">Transmembrane</keyword>
<evidence type="ECO:0000313" key="7">
    <source>
        <dbReference type="Proteomes" id="UP000290189"/>
    </source>
</evidence>
<organism evidence="4 6">
    <name type="scientific">Plasmodiophora brassicae</name>
    <name type="common">Clubroot disease agent</name>
    <dbReference type="NCBI Taxonomy" id="37360"/>
    <lineage>
        <taxon>Eukaryota</taxon>
        <taxon>Sar</taxon>
        <taxon>Rhizaria</taxon>
        <taxon>Endomyxa</taxon>
        <taxon>Phytomyxea</taxon>
        <taxon>Plasmodiophorida</taxon>
        <taxon>Plasmodiophoridae</taxon>
        <taxon>Plasmodiophora</taxon>
    </lineage>
</organism>
<keyword evidence="2" id="KW-0472">Membrane</keyword>
<gene>
    <name evidence="4" type="ORF">PBRA_006051</name>
    <name evidence="5" type="ORF">PLBR_LOCUS5367</name>
</gene>
<dbReference type="PROSITE" id="PS51257">
    <property type="entry name" value="PROKAR_LIPOPROTEIN"/>
    <property type="match status" value="1"/>
</dbReference>
<feature type="transmembrane region" description="Helical" evidence="2">
    <location>
        <begin position="117"/>
        <end position="136"/>
    </location>
</feature>
<keyword evidence="3" id="KW-0732">Signal</keyword>
<feature type="region of interest" description="Disordered" evidence="1">
    <location>
        <begin position="46"/>
        <end position="68"/>
    </location>
</feature>
<dbReference type="EMBL" id="CDSF01000081">
    <property type="protein sequence ID" value="CEO97937.1"/>
    <property type="molecule type" value="Genomic_DNA"/>
</dbReference>
<feature type="transmembrane region" description="Helical" evidence="2">
    <location>
        <begin position="214"/>
        <end position="234"/>
    </location>
</feature>
<keyword evidence="5" id="KW-0496">Mitochondrion</keyword>
<evidence type="ECO:0000313" key="5">
    <source>
        <dbReference type="EMBL" id="SPQ98152.1"/>
    </source>
</evidence>
<sequence length="254" mass="27229">MPAGRRRALVALAVLVVLACCDVVVPCADADVDELAALLGALDLSKTRSAPTPPPGRQATRPGASEVRRAGRRAAAHRAYRPRTTVRFDPIAGATDDDVGLHRCNATRWWWLPTANALLPVGAGAAVVGGGHLLLLTARRQRQRRVIEQDHRLRRRIAATTTTTLRIGGGLAAAGLTAALLLRRPRPAPLVVPPDGGRRRTKLAAFHDTLRDNVVAVVVTGALVALAIAAVMVVRFRRWRGFVRDHTNAVAAWT</sequence>
<dbReference type="Proteomes" id="UP000290189">
    <property type="component" value="Unassembled WGS sequence"/>
</dbReference>